<name>A0A6V7QR68_ANACO</name>
<dbReference type="InterPro" id="IPR011598">
    <property type="entry name" value="bHLH_dom"/>
</dbReference>
<dbReference type="SMART" id="SM00353">
    <property type="entry name" value="HLH"/>
    <property type="match status" value="1"/>
</dbReference>
<feature type="compositionally biased region" description="Polar residues" evidence="7">
    <location>
        <begin position="122"/>
        <end position="131"/>
    </location>
</feature>
<comment type="subcellular location">
    <subcellularLocation>
        <location evidence="1">Nucleus</location>
    </subcellularLocation>
</comment>
<dbReference type="GO" id="GO:0000978">
    <property type="term" value="F:RNA polymerase II cis-regulatory region sequence-specific DNA binding"/>
    <property type="evidence" value="ECO:0007669"/>
    <property type="project" value="TreeGrafter"/>
</dbReference>
<dbReference type="EMBL" id="CAJEUB010000004">
    <property type="protein sequence ID" value="CAD1845669.1"/>
    <property type="molecule type" value="Genomic_DNA"/>
</dbReference>
<dbReference type="AlphaFoldDB" id="A0A6V7QR68"/>
<accession>A0A6V7QR68</accession>
<keyword evidence="3" id="KW-0805">Transcription regulation</keyword>
<feature type="domain" description="BHLH" evidence="8">
    <location>
        <begin position="218"/>
        <end position="268"/>
    </location>
</feature>
<dbReference type="GO" id="GO:0000981">
    <property type="term" value="F:DNA-binding transcription factor activity, RNA polymerase II-specific"/>
    <property type="evidence" value="ECO:0007669"/>
    <property type="project" value="TreeGrafter"/>
</dbReference>
<dbReference type="FunFam" id="4.10.280.10:FF:000021">
    <property type="entry name" value="Transcription factor bHLH130 family"/>
    <property type="match status" value="1"/>
</dbReference>
<dbReference type="InterPro" id="IPR036638">
    <property type="entry name" value="HLH_DNA-bd_sf"/>
</dbReference>
<evidence type="ECO:0000256" key="3">
    <source>
        <dbReference type="ARBA" id="ARBA00023015"/>
    </source>
</evidence>
<organism evidence="9">
    <name type="scientific">Ananas comosus var. bracteatus</name>
    <name type="common">red pineapple</name>
    <dbReference type="NCBI Taxonomy" id="296719"/>
    <lineage>
        <taxon>Eukaryota</taxon>
        <taxon>Viridiplantae</taxon>
        <taxon>Streptophyta</taxon>
        <taxon>Embryophyta</taxon>
        <taxon>Tracheophyta</taxon>
        <taxon>Spermatophyta</taxon>
        <taxon>Magnoliopsida</taxon>
        <taxon>Liliopsida</taxon>
        <taxon>Poales</taxon>
        <taxon>Bromeliaceae</taxon>
        <taxon>Bromelioideae</taxon>
        <taxon>Ananas</taxon>
    </lineage>
</organism>
<evidence type="ECO:0000256" key="2">
    <source>
        <dbReference type="ARBA" id="ARBA00005510"/>
    </source>
</evidence>
<feature type="region of interest" description="Disordered" evidence="7">
    <location>
        <begin position="1"/>
        <end position="24"/>
    </location>
</feature>
<protein>
    <recommendedName>
        <fullName evidence="8">BHLH domain-containing protein</fullName>
    </recommendedName>
</protein>
<dbReference type="PANTHER" id="PTHR16223:SF125">
    <property type="entry name" value="OS08G0506700 PROTEIN"/>
    <property type="match status" value="1"/>
</dbReference>
<evidence type="ECO:0000313" key="9">
    <source>
        <dbReference type="EMBL" id="CAD1845669.1"/>
    </source>
</evidence>
<evidence type="ECO:0000256" key="5">
    <source>
        <dbReference type="ARBA" id="ARBA00023163"/>
    </source>
</evidence>
<proteinExistence type="inferred from homology"/>
<evidence type="ECO:0000256" key="7">
    <source>
        <dbReference type="SAM" id="MobiDB-lite"/>
    </source>
</evidence>
<dbReference type="CDD" id="cd11393">
    <property type="entry name" value="bHLH_AtbHLH_like"/>
    <property type="match status" value="1"/>
</dbReference>
<gene>
    <name evidence="9" type="ORF">CB5_LOCUS28880</name>
</gene>
<dbReference type="GO" id="GO:0046983">
    <property type="term" value="F:protein dimerization activity"/>
    <property type="evidence" value="ECO:0007669"/>
    <property type="project" value="InterPro"/>
</dbReference>
<feature type="region of interest" description="Disordered" evidence="7">
    <location>
        <begin position="77"/>
        <end position="131"/>
    </location>
</feature>
<dbReference type="Pfam" id="PF00010">
    <property type="entry name" value="HLH"/>
    <property type="match status" value="1"/>
</dbReference>
<dbReference type="SUPFAM" id="SSF47459">
    <property type="entry name" value="HLH, helix-loop-helix DNA-binding domain"/>
    <property type="match status" value="1"/>
</dbReference>
<evidence type="ECO:0000256" key="6">
    <source>
        <dbReference type="ARBA" id="ARBA00023242"/>
    </source>
</evidence>
<evidence type="ECO:0000256" key="4">
    <source>
        <dbReference type="ARBA" id="ARBA00023125"/>
    </source>
</evidence>
<sequence length="289" mass="31935">MYGSPQGAGTRKDLSGPFPPASASEDSDLLLLHRHHEQQQQMTSSGLLRYKSAPGALLGEIGDDFFNPAAESVLSDFWDNSSNRPGHSRGGGGGGCRTYNPVGFPSTSWEDSLPLANNNNNSLDQNRSGPSPSDLQAYQLVFSLSLNQSSFVRDLNGWFLHYLILQDQNVGVQKHQDFELAHQLSLPLTSSELAAAVDKFGRQFQDAVPCRIRAKRGCATHPRSIAERVRRTRISERMRKLQELVPNMDKQTSTAEMLDLAVDYIKDLEEKVKTLKESMFGCTCSSSKS</sequence>
<dbReference type="PROSITE" id="PS50888">
    <property type="entry name" value="BHLH"/>
    <property type="match status" value="1"/>
</dbReference>
<dbReference type="GO" id="GO:0005634">
    <property type="term" value="C:nucleus"/>
    <property type="evidence" value="ECO:0007669"/>
    <property type="project" value="UniProtKB-SubCell"/>
</dbReference>
<dbReference type="Gene3D" id="4.10.280.10">
    <property type="entry name" value="Helix-loop-helix DNA-binding domain"/>
    <property type="match status" value="1"/>
</dbReference>
<keyword evidence="6" id="KW-0539">Nucleus</keyword>
<keyword evidence="4" id="KW-0238">DNA-binding</keyword>
<comment type="similarity">
    <text evidence="2">Belongs to the bHLH protein family.</text>
</comment>
<evidence type="ECO:0000256" key="1">
    <source>
        <dbReference type="ARBA" id="ARBA00004123"/>
    </source>
</evidence>
<dbReference type="PANTHER" id="PTHR16223">
    <property type="entry name" value="TRANSCRIPTION FACTOR BHLH83-RELATED"/>
    <property type="match status" value="1"/>
</dbReference>
<keyword evidence="5" id="KW-0804">Transcription</keyword>
<dbReference type="InterPro" id="IPR045843">
    <property type="entry name" value="IND-like"/>
</dbReference>
<reference evidence="9" key="1">
    <citation type="submission" date="2020-07" db="EMBL/GenBank/DDBJ databases">
        <authorList>
            <person name="Lin J."/>
        </authorList>
    </citation>
    <scope>NUCLEOTIDE SEQUENCE</scope>
</reference>
<dbReference type="InterPro" id="IPR045239">
    <property type="entry name" value="bHLH95_bHLH"/>
</dbReference>
<evidence type="ECO:0000259" key="8">
    <source>
        <dbReference type="PROSITE" id="PS50888"/>
    </source>
</evidence>